<dbReference type="PROSITE" id="PS51194">
    <property type="entry name" value="HELICASE_CTER"/>
    <property type="match status" value="1"/>
</dbReference>
<dbReference type="PROSITE" id="PS00690">
    <property type="entry name" value="DEAH_ATP_HELICASE"/>
    <property type="match status" value="1"/>
</dbReference>
<sequence length="568" mass="64405">MNIGASSINKVMKVLNETKHLDFSSEQNDAHVFESSEDAVREEMSEAGFLEQVSFSSRELTRDPNFDSLAKQRLEHVISSDQYRRLLELRQQLPAYQRKQDILQLIKENTITVISGATGSGKTTQIPQMVLESEINQGNASMTRIIVTQPRRISATSVAERVIQERGIDGHHVVGYQIRLKKRLPVDKTGCILFCTTGIILQSLRSDPLLKGISHIFVDEVHEREFLGDFLLTMLKRINRQREELGNLPPLKIVLMSATMNTEELSQYFGDCPIFEIPGRLHPVKAYFLEDAIKASNYRPDEETMRKLTRFVRGEKKRSPAEMSTSHKFGRWLQNTDLTMEQKNLMACLQKDDTRQIPMALVVALVEHINRTTTDGAILVFVTGMAEITELAKALRRQNPALYGEDMHSPVIICPLHSMINYDIQMKAFSKPKPGQRKLVIATNIAETSITIEDVLHVIDCGRIKITKYDPKTNCQLLTPVLVAQANALQRRGRAGRVRPGQCYHLFSSFEFENCLPDRLAPEILRIRLEEIILRIKVSCIQGRAIYPESLKIIAGNLSSLVIFIASR</sequence>
<dbReference type="CDD" id="cd18791">
    <property type="entry name" value="SF2_C_RHA"/>
    <property type="match status" value="1"/>
</dbReference>
<feature type="domain" description="Helicase C-terminal" evidence="6">
    <location>
        <begin position="364"/>
        <end position="540"/>
    </location>
</feature>
<gene>
    <name evidence="7" type="primary">DHX36_2</name>
    <name evidence="7" type="ORF">Ciccas_010326</name>
</gene>
<dbReference type="CDD" id="cd17917">
    <property type="entry name" value="DEXHc_RHA-like"/>
    <property type="match status" value="1"/>
</dbReference>
<dbReference type="GO" id="GO:0005524">
    <property type="term" value="F:ATP binding"/>
    <property type="evidence" value="ECO:0007669"/>
    <property type="project" value="UniProtKB-KW"/>
</dbReference>
<feature type="domain" description="Helicase ATP-binding" evidence="5">
    <location>
        <begin position="103"/>
        <end position="278"/>
    </location>
</feature>
<keyword evidence="2" id="KW-0378">Hydrolase</keyword>
<evidence type="ECO:0000313" key="7">
    <source>
        <dbReference type="EMBL" id="KAL3311099.1"/>
    </source>
</evidence>
<dbReference type="InterPro" id="IPR011545">
    <property type="entry name" value="DEAD/DEAH_box_helicase_dom"/>
</dbReference>
<evidence type="ECO:0000313" key="8">
    <source>
        <dbReference type="Proteomes" id="UP001626550"/>
    </source>
</evidence>
<evidence type="ECO:0000256" key="4">
    <source>
        <dbReference type="ARBA" id="ARBA00022840"/>
    </source>
</evidence>
<dbReference type="Proteomes" id="UP001626550">
    <property type="component" value="Unassembled WGS sequence"/>
</dbReference>
<dbReference type="InterPro" id="IPR027417">
    <property type="entry name" value="P-loop_NTPase"/>
</dbReference>
<dbReference type="PANTHER" id="PTHR18934:SF237">
    <property type="entry name" value="ATP-DEPENDENT DNA_RNA HELICASE DHX36"/>
    <property type="match status" value="1"/>
</dbReference>
<dbReference type="GO" id="GO:0003676">
    <property type="term" value="F:nucleic acid binding"/>
    <property type="evidence" value="ECO:0007669"/>
    <property type="project" value="UniProtKB-ARBA"/>
</dbReference>
<name>A0ABD2PUE5_9PLAT</name>
<dbReference type="SUPFAM" id="SSF52540">
    <property type="entry name" value="P-loop containing nucleoside triphosphate hydrolases"/>
    <property type="match status" value="1"/>
</dbReference>
<keyword evidence="4" id="KW-0067">ATP-binding</keyword>
<evidence type="ECO:0000256" key="3">
    <source>
        <dbReference type="ARBA" id="ARBA00022806"/>
    </source>
</evidence>
<dbReference type="SMART" id="SM00490">
    <property type="entry name" value="HELICc"/>
    <property type="match status" value="1"/>
</dbReference>
<comment type="caution">
    <text evidence="7">The sequence shown here is derived from an EMBL/GenBank/DDBJ whole genome shotgun (WGS) entry which is preliminary data.</text>
</comment>
<dbReference type="PROSITE" id="PS51192">
    <property type="entry name" value="HELICASE_ATP_BIND_1"/>
    <property type="match status" value="1"/>
</dbReference>
<dbReference type="GO" id="GO:0004386">
    <property type="term" value="F:helicase activity"/>
    <property type="evidence" value="ECO:0007669"/>
    <property type="project" value="UniProtKB-KW"/>
</dbReference>
<dbReference type="Pfam" id="PF00270">
    <property type="entry name" value="DEAD"/>
    <property type="match status" value="1"/>
</dbReference>
<dbReference type="Pfam" id="PF00271">
    <property type="entry name" value="Helicase_C"/>
    <property type="match status" value="1"/>
</dbReference>
<evidence type="ECO:0000256" key="2">
    <source>
        <dbReference type="ARBA" id="ARBA00022801"/>
    </source>
</evidence>
<dbReference type="EMBL" id="JBJKFK010002437">
    <property type="protein sequence ID" value="KAL3311099.1"/>
    <property type="molecule type" value="Genomic_DNA"/>
</dbReference>
<evidence type="ECO:0000259" key="6">
    <source>
        <dbReference type="PROSITE" id="PS51194"/>
    </source>
</evidence>
<dbReference type="PANTHER" id="PTHR18934">
    <property type="entry name" value="ATP-DEPENDENT RNA HELICASE"/>
    <property type="match status" value="1"/>
</dbReference>
<dbReference type="AlphaFoldDB" id="A0ABD2PUE5"/>
<dbReference type="InterPro" id="IPR001650">
    <property type="entry name" value="Helicase_C-like"/>
</dbReference>
<reference evidence="7 8" key="1">
    <citation type="submission" date="2024-11" db="EMBL/GenBank/DDBJ databases">
        <title>Adaptive evolution of stress response genes in parasites aligns with host niche diversity.</title>
        <authorList>
            <person name="Hahn C."/>
            <person name="Resl P."/>
        </authorList>
    </citation>
    <scope>NUCLEOTIDE SEQUENCE [LARGE SCALE GENOMIC DNA]</scope>
    <source>
        <strain evidence="7">EGGRZ-B1_66</strain>
        <tissue evidence="7">Body</tissue>
    </source>
</reference>
<keyword evidence="3 7" id="KW-0347">Helicase</keyword>
<organism evidence="7 8">
    <name type="scientific">Cichlidogyrus casuarinus</name>
    <dbReference type="NCBI Taxonomy" id="1844966"/>
    <lineage>
        <taxon>Eukaryota</taxon>
        <taxon>Metazoa</taxon>
        <taxon>Spiralia</taxon>
        <taxon>Lophotrochozoa</taxon>
        <taxon>Platyhelminthes</taxon>
        <taxon>Monogenea</taxon>
        <taxon>Monopisthocotylea</taxon>
        <taxon>Dactylogyridea</taxon>
        <taxon>Ancyrocephalidae</taxon>
        <taxon>Cichlidogyrus</taxon>
    </lineage>
</organism>
<keyword evidence="1" id="KW-0547">Nucleotide-binding</keyword>
<evidence type="ECO:0000256" key="1">
    <source>
        <dbReference type="ARBA" id="ARBA00022741"/>
    </source>
</evidence>
<evidence type="ECO:0000259" key="5">
    <source>
        <dbReference type="PROSITE" id="PS51192"/>
    </source>
</evidence>
<dbReference type="InterPro" id="IPR014001">
    <property type="entry name" value="Helicase_ATP-bd"/>
</dbReference>
<accession>A0ABD2PUE5</accession>
<dbReference type="SMART" id="SM00487">
    <property type="entry name" value="DEXDc"/>
    <property type="match status" value="1"/>
</dbReference>
<proteinExistence type="predicted"/>
<dbReference type="InterPro" id="IPR002464">
    <property type="entry name" value="DNA/RNA_helicase_DEAH_CS"/>
</dbReference>
<dbReference type="GO" id="GO:0016787">
    <property type="term" value="F:hydrolase activity"/>
    <property type="evidence" value="ECO:0007669"/>
    <property type="project" value="UniProtKB-KW"/>
</dbReference>
<keyword evidence="8" id="KW-1185">Reference proteome</keyword>
<dbReference type="Gene3D" id="3.40.50.300">
    <property type="entry name" value="P-loop containing nucleotide triphosphate hydrolases"/>
    <property type="match status" value="2"/>
</dbReference>
<protein>
    <submittedName>
        <fullName evidence="7">ATP-dependent DNA/RNA helicase dhx36</fullName>
    </submittedName>
</protein>